<name>A0A7S2VEC9_9STRA</name>
<dbReference type="Pfam" id="PF02517">
    <property type="entry name" value="Rce1-like"/>
    <property type="match status" value="1"/>
</dbReference>
<feature type="transmembrane region" description="Helical" evidence="1">
    <location>
        <begin position="448"/>
        <end position="471"/>
    </location>
</feature>
<feature type="chain" id="PRO_5030800591" description="CAAX prenyl protease 2/Lysostaphin resistance protein A-like domain-containing protein" evidence="2">
    <location>
        <begin position="25"/>
        <end position="522"/>
    </location>
</feature>
<accession>A0A7S2VEC9</accession>
<dbReference type="GO" id="GO:0080120">
    <property type="term" value="P:CAAX-box protein maturation"/>
    <property type="evidence" value="ECO:0007669"/>
    <property type="project" value="UniProtKB-ARBA"/>
</dbReference>
<evidence type="ECO:0000259" key="3">
    <source>
        <dbReference type="Pfam" id="PF02517"/>
    </source>
</evidence>
<reference evidence="4" key="1">
    <citation type="submission" date="2021-01" db="EMBL/GenBank/DDBJ databases">
        <authorList>
            <person name="Corre E."/>
            <person name="Pelletier E."/>
            <person name="Niang G."/>
            <person name="Scheremetjew M."/>
            <person name="Finn R."/>
            <person name="Kale V."/>
            <person name="Holt S."/>
            <person name="Cochrane G."/>
            <person name="Meng A."/>
            <person name="Brown T."/>
            <person name="Cohen L."/>
        </authorList>
    </citation>
    <scope>NUCLEOTIDE SEQUENCE</scope>
    <source>
        <strain evidence="4">CCMP125</strain>
    </source>
</reference>
<feature type="transmembrane region" description="Helical" evidence="1">
    <location>
        <begin position="393"/>
        <end position="411"/>
    </location>
</feature>
<feature type="transmembrane region" description="Helical" evidence="1">
    <location>
        <begin position="423"/>
        <end position="442"/>
    </location>
</feature>
<sequence length="522" mass="58453">MKRVFFQWPLQLLFLPSCLVGTSTLAFAPPCSWAHAGTPSTRRTTTWWRRNGEPTLESSSSYSANDRFDDDGDDDFQDYWNKTQAELQLTRFGDLFRWEWSKVPPTLGGVREYAKKLVDDYKDCTFTTGQDFSFITDYLEQLALEEILKVNEITPNELPPDVSEALFCYFVTGDVDQVRQKVKSSNRAQAGSDKKKKKMKLRLYVRENSEEDRGPLCVLQYRKEEGLAADGQQNNSVVEYYATPNLNSTLMPMSIVQWEWNDIPFSIPNLARIIVHQVSLLSAGLIGCLVFQTRPKLAVVGVSSLLSRIGTMMWKFFLGIDDMDLFSFVSLAIASGFLLGLLFTLLANAGNPHNDFFKAFDLNWLQKQPRGSLSAISAMLRVVGTKSTPLRSVFVSVLFGVLPGACEEFLFRGVIQTVLARSFGMSCAIVFQALLFGIFHYGYSSKGYVLAVSLIGAILGQVYSWTGSLAFPMLLHAGMNLVNTLQVQGFIRSMTGYEISSLISLSPRQFFVKKAQEGDGGR</sequence>
<evidence type="ECO:0000256" key="1">
    <source>
        <dbReference type="SAM" id="Phobius"/>
    </source>
</evidence>
<dbReference type="InterPro" id="IPR052710">
    <property type="entry name" value="CAAX_protease"/>
</dbReference>
<dbReference type="GO" id="GO:0004175">
    <property type="term" value="F:endopeptidase activity"/>
    <property type="evidence" value="ECO:0007669"/>
    <property type="project" value="UniProtKB-ARBA"/>
</dbReference>
<gene>
    <name evidence="4" type="ORF">APAL1065_LOCUS5191</name>
</gene>
<proteinExistence type="predicted"/>
<dbReference type="InterPro" id="IPR003675">
    <property type="entry name" value="Rce1/LyrA-like_dom"/>
</dbReference>
<feature type="domain" description="CAAX prenyl protease 2/Lysostaphin resistance protein A-like" evidence="3">
    <location>
        <begin position="392"/>
        <end position="482"/>
    </location>
</feature>
<keyword evidence="1" id="KW-1133">Transmembrane helix</keyword>
<protein>
    <recommendedName>
        <fullName evidence="3">CAAX prenyl protease 2/Lysostaphin resistance protein A-like domain-containing protein</fullName>
    </recommendedName>
</protein>
<dbReference type="EMBL" id="HBHT01007790">
    <property type="protein sequence ID" value="CAD9950759.1"/>
    <property type="molecule type" value="Transcribed_RNA"/>
</dbReference>
<dbReference type="AlphaFoldDB" id="A0A7S2VEC9"/>
<organism evidence="4">
    <name type="scientific">Entomoneis paludosa</name>
    <dbReference type="NCBI Taxonomy" id="265537"/>
    <lineage>
        <taxon>Eukaryota</taxon>
        <taxon>Sar</taxon>
        <taxon>Stramenopiles</taxon>
        <taxon>Ochrophyta</taxon>
        <taxon>Bacillariophyta</taxon>
        <taxon>Bacillariophyceae</taxon>
        <taxon>Bacillariophycidae</taxon>
        <taxon>Entomoneidaceae</taxon>
        <taxon>Entomoneis</taxon>
    </lineage>
</organism>
<feature type="signal peptide" evidence="2">
    <location>
        <begin position="1"/>
        <end position="24"/>
    </location>
</feature>
<feature type="transmembrane region" description="Helical" evidence="1">
    <location>
        <begin position="325"/>
        <end position="347"/>
    </location>
</feature>
<dbReference type="PANTHER" id="PTHR36435">
    <property type="entry name" value="SLR1288 PROTEIN"/>
    <property type="match status" value="1"/>
</dbReference>
<keyword evidence="1" id="KW-0812">Transmembrane</keyword>
<evidence type="ECO:0000313" key="4">
    <source>
        <dbReference type="EMBL" id="CAD9950759.1"/>
    </source>
</evidence>
<dbReference type="PANTHER" id="PTHR36435:SF1">
    <property type="entry name" value="CAAX AMINO TERMINAL PROTEASE FAMILY PROTEIN"/>
    <property type="match status" value="1"/>
</dbReference>
<keyword evidence="2" id="KW-0732">Signal</keyword>
<evidence type="ECO:0000256" key="2">
    <source>
        <dbReference type="SAM" id="SignalP"/>
    </source>
</evidence>
<keyword evidence="1" id="KW-0472">Membrane</keyword>